<sequence>MPKPPPRPRTLNDWLTLLDKQRLPVTQQSQLLILRALADSNKSMRDIAELMQQCPTLALAVLREANRQGGGFHEPTESLENAVSRLGLSRVETVLKQLPSLNEEEMPLALRQIQLISLHASQQANGLFGGRLARLWQEIHWGSLLFLAPIWHLLAAFPELFEAWEQRVLVKGQAASRVEQDELGVPLLQLCLALSERWRLPAWIIQGYRLLLDDRRLLVKALHIARENEHPLQQQQHLDNDTHLRRWLTHPANSILLANGLALSAHYAWNGQHSLRWQRLTGLYLHLPLADLQQLLHQQAVLSARQVNCSGLWHPAQALLWPWEARHIKAAPPPAAKPTEVSAWRQYCGQLLAQPSPFSNVLQLTNCAKQALQACGMSRQLLLLADRNHSRLIVQQHAGLDPAAANLSLDPQQSQVLRRLLSSPGQLRLTPGNIAQFSAMLPGSLKALFPGEHLLLRSLASNERVVMLVVADQAGASMSDAQVQAFGKTMQCIERALGSFARRAR</sequence>
<name>A0A6I4KRD1_9PSED</name>
<gene>
    <name evidence="2" type="ORF">GJV18_04980</name>
</gene>
<evidence type="ECO:0000313" key="3">
    <source>
        <dbReference type="Proteomes" id="UP000429555"/>
    </source>
</evidence>
<dbReference type="AlphaFoldDB" id="A0A6I4KRD1"/>
<dbReference type="Gene3D" id="1.10.3210.10">
    <property type="entry name" value="Hypothetical protein af1432"/>
    <property type="match status" value="1"/>
</dbReference>
<evidence type="ECO:0000313" key="2">
    <source>
        <dbReference type="EMBL" id="MVW74664.1"/>
    </source>
</evidence>
<dbReference type="InterPro" id="IPR013976">
    <property type="entry name" value="HDOD"/>
</dbReference>
<dbReference type="Proteomes" id="UP000429555">
    <property type="component" value="Unassembled WGS sequence"/>
</dbReference>
<dbReference type="SUPFAM" id="SSF109604">
    <property type="entry name" value="HD-domain/PDEase-like"/>
    <property type="match status" value="1"/>
</dbReference>
<dbReference type="EMBL" id="WKJZ01000001">
    <property type="protein sequence ID" value="MVW74664.1"/>
    <property type="molecule type" value="Genomic_DNA"/>
</dbReference>
<comment type="caution">
    <text evidence="2">The sequence shown here is derived from an EMBL/GenBank/DDBJ whole genome shotgun (WGS) entry which is preliminary data.</text>
</comment>
<evidence type="ECO:0000259" key="1">
    <source>
        <dbReference type="PROSITE" id="PS51833"/>
    </source>
</evidence>
<keyword evidence="3" id="KW-1185">Reference proteome</keyword>
<reference evidence="2 3" key="1">
    <citation type="submission" date="2019-11" db="EMBL/GenBank/DDBJ databases">
        <title>Pseudomonas flavidum sp. nov., isolated from Baiyang Lake.</title>
        <authorList>
            <person name="Zhao Y."/>
        </authorList>
    </citation>
    <scope>NUCLEOTIDE SEQUENCE [LARGE SCALE GENOMIC DNA]</scope>
    <source>
        <strain evidence="3">R-22-3 w-18</strain>
    </source>
</reference>
<organism evidence="2 3">
    <name type="scientific">Pseudomonas xionganensis</name>
    <dbReference type="NCBI Taxonomy" id="2654845"/>
    <lineage>
        <taxon>Bacteria</taxon>
        <taxon>Pseudomonadati</taxon>
        <taxon>Pseudomonadota</taxon>
        <taxon>Gammaproteobacteria</taxon>
        <taxon>Pseudomonadales</taxon>
        <taxon>Pseudomonadaceae</taxon>
        <taxon>Pseudomonas</taxon>
    </lineage>
</organism>
<protein>
    <submittedName>
        <fullName evidence="2">HDOD domain-containing protein</fullName>
    </submittedName>
</protein>
<dbReference type="Pfam" id="PF08668">
    <property type="entry name" value="HDOD"/>
    <property type="match status" value="1"/>
</dbReference>
<dbReference type="RefSeq" id="WP_160343600.1">
    <property type="nucleotide sequence ID" value="NZ_WKJZ01000001.1"/>
</dbReference>
<feature type="domain" description="HDOD" evidence="1">
    <location>
        <begin position="23"/>
        <end position="214"/>
    </location>
</feature>
<accession>A0A6I4KRD1</accession>
<proteinExistence type="predicted"/>
<dbReference type="PROSITE" id="PS51833">
    <property type="entry name" value="HDOD"/>
    <property type="match status" value="1"/>
</dbReference>